<proteinExistence type="predicted"/>
<dbReference type="Proteomes" id="UP000095287">
    <property type="component" value="Unplaced"/>
</dbReference>
<evidence type="ECO:0000313" key="3">
    <source>
        <dbReference type="WBParaSite" id="L893_g33248.t3"/>
    </source>
</evidence>
<evidence type="ECO:0000313" key="2">
    <source>
        <dbReference type="Proteomes" id="UP000095287"/>
    </source>
</evidence>
<sequence length="113" mass="12943">MTNTPSNHRSLSPATVAHWLSRTLRRTPCLAARRMRLGMSPPPHGPPSRRRRISHDRRASRRCEISRLPGPPPLPLLPRLLGTRQDDPRHRHSLPQSPRLQSLLVEHSACRTR</sequence>
<feature type="compositionally biased region" description="Basic residues" evidence="1">
    <location>
        <begin position="47"/>
        <end position="60"/>
    </location>
</feature>
<keyword evidence="2" id="KW-1185">Reference proteome</keyword>
<feature type="compositionally biased region" description="Low complexity" evidence="1">
    <location>
        <begin position="94"/>
        <end position="104"/>
    </location>
</feature>
<dbReference type="WBParaSite" id="L893_g33248.t3">
    <property type="protein sequence ID" value="L893_g33248.t3"/>
    <property type="gene ID" value="L893_g33248"/>
</dbReference>
<name>A0A1I8A629_9BILA</name>
<organism evidence="2 3">
    <name type="scientific">Steinernema glaseri</name>
    <dbReference type="NCBI Taxonomy" id="37863"/>
    <lineage>
        <taxon>Eukaryota</taxon>
        <taxon>Metazoa</taxon>
        <taxon>Ecdysozoa</taxon>
        <taxon>Nematoda</taxon>
        <taxon>Chromadorea</taxon>
        <taxon>Rhabditida</taxon>
        <taxon>Tylenchina</taxon>
        <taxon>Panagrolaimomorpha</taxon>
        <taxon>Strongyloidoidea</taxon>
        <taxon>Steinernematidae</taxon>
        <taxon>Steinernema</taxon>
    </lineage>
</organism>
<feature type="region of interest" description="Disordered" evidence="1">
    <location>
        <begin position="33"/>
        <end position="113"/>
    </location>
</feature>
<dbReference type="AlphaFoldDB" id="A0A1I8A629"/>
<protein>
    <submittedName>
        <fullName evidence="3">RGS domain-containing protein</fullName>
    </submittedName>
</protein>
<accession>A0A1I8A629</accession>
<reference evidence="3" key="1">
    <citation type="submission" date="2016-11" db="UniProtKB">
        <authorList>
            <consortium name="WormBaseParasite"/>
        </authorList>
    </citation>
    <scope>IDENTIFICATION</scope>
</reference>
<evidence type="ECO:0000256" key="1">
    <source>
        <dbReference type="SAM" id="MobiDB-lite"/>
    </source>
</evidence>